<keyword evidence="3" id="KW-1185">Reference proteome</keyword>
<evidence type="ECO:0000313" key="2">
    <source>
        <dbReference type="EMBL" id="EME81304.1"/>
    </source>
</evidence>
<proteinExistence type="predicted"/>
<dbReference type="GeneID" id="19335706"/>
<organism evidence="2 3">
    <name type="scientific">Pseudocercospora fijiensis (strain CIRAD86)</name>
    <name type="common">Black leaf streak disease fungus</name>
    <name type="synonym">Mycosphaerella fijiensis</name>
    <dbReference type="NCBI Taxonomy" id="383855"/>
    <lineage>
        <taxon>Eukaryota</taxon>
        <taxon>Fungi</taxon>
        <taxon>Dikarya</taxon>
        <taxon>Ascomycota</taxon>
        <taxon>Pezizomycotina</taxon>
        <taxon>Dothideomycetes</taxon>
        <taxon>Dothideomycetidae</taxon>
        <taxon>Mycosphaerellales</taxon>
        <taxon>Mycosphaerellaceae</taxon>
        <taxon>Pseudocercospora</taxon>
    </lineage>
</organism>
<name>M2ZQG1_PSEFD</name>
<feature type="chain" id="PRO_5004030716" evidence="1">
    <location>
        <begin position="21"/>
        <end position="258"/>
    </location>
</feature>
<reference evidence="2 3" key="1">
    <citation type="journal article" date="2012" name="PLoS Pathog.">
        <title>Diverse lifestyles and strategies of plant pathogenesis encoded in the genomes of eighteen Dothideomycetes fungi.</title>
        <authorList>
            <person name="Ohm R.A."/>
            <person name="Feau N."/>
            <person name="Henrissat B."/>
            <person name="Schoch C.L."/>
            <person name="Horwitz B.A."/>
            <person name="Barry K.W."/>
            <person name="Condon B.J."/>
            <person name="Copeland A.C."/>
            <person name="Dhillon B."/>
            <person name="Glaser F."/>
            <person name="Hesse C.N."/>
            <person name="Kosti I."/>
            <person name="LaButti K."/>
            <person name="Lindquist E.A."/>
            <person name="Lucas S."/>
            <person name="Salamov A.A."/>
            <person name="Bradshaw R.E."/>
            <person name="Ciuffetti L."/>
            <person name="Hamelin R.C."/>
            <person name="Kema G.H.J."/>
            <person name="Lawrence C."/>
            <person name="Scott J.A."/>
            <person name="Spatafora J.W."/>
            <person name="Turgeon B.G."/>
            <person name="de Wit P.J.G.M."/>
            <person name="Zhong S."/>
            <person name="Goodwin S.B."/>
            <person name="Grigoriev I.V."/>
        </authorList>
    </citation>
    <scope>NUCLEOTIDE SEQUENCE [LARGE SCALE GENOMIC DNA]</scope>
    <source>
        <strain evidence="2 3">CIRAD86</strain>
    </source>
</reference>
<feature type="signal peptide" evidence="1">
    <location>
        <begin position="1"/>
        <end position="20"/>
    </location>
</feature>
<dbReference type="OrthoDB" id="4917004at2759"/>
<sequence length="258" mass="28343">MWFFAAIFLALLVLCNGVNAFSEPGAYERLFFYYAYLVDTQGGTKPANKIATGCAKLSGTRNPACSFNEFIKYISPDNKAISDVTRNTAPNVDTTAHLLIEKGITGQYEAGRIRSDVPQGMRGATAVAFAMEGVSNFLQGQANLNDYKTELQESANGITRGRQNASIDQVAEHMRKKGWQLVTRQEQIYQGSTMTAAIWDLRQTATENGKSIEETQEMIRNAKSEVADENHLNIAKLAKKAAATLAEDWVTVAKCSKP</sequence>
<accession>M2ZQG1</accession>
<dbReference type="EMBL" id="KB446560">
    <property type="protein sequence ID" value="EME81304.1"/>
    <property type="molecule type" value="Genomic_DNA"/>
</dbReference>
<dbReference type="STRING" id="383855.M2ZQG1"/>
<dbReference type="RefSeq" id="XP_007928530.1">
    <property type="nucleotide sequence ID" value="XM_007930339.1"/>
</dbReference>
<dbReference type="AlphaFoldDB" id="M2ZQG1"/>
<protein>
    <submittedName>
        <fullName evidence="2">Uncharacterized protein</fullName>
    </submittedName>
</protein>
<gene>
    <name evidence="2" type="ORF">MYCFIDRAFT_198068</name>
</gene>
<dbReference type="VEuPathDB" id="FungiDB:MYCFIDRAFT_198068"/>
<evidence type="ECO:0000256" key="1">
    <source>
        <dbReference type="SAM" id="SignalP"/>
    </source>
</evidence>
<dbReference type="Proteomes" id="UP000016932">
    <property type="component" value="Unassembled WGS sequence"/>
</dbReference>
<keyword evidence="1" id="KW-0732">Signal</keyword>
<dbReference type="eggNOG" id="ENOG502T58V">
    <property type="taxonomic scope" value="Eukaryota"/>
</dbReference>
<dbReference type="KEGG" id="pfj:MYCFIDRAFT_198068"/>
<evidence type="ECO:0000313" key="3">
    <source>
        <dbReference type="Proteomes" id="UP000016932"/>
    </source>
</evidence>
<dbReference type="HOGENOM" id="CLU_1078200_0_0_1"/>